<gene>
    <name evidence="10" type="ORF">J437_LFUL003740</name>
</gene>
<dbReference type="GO" id="GO:0032040">
    <property type="term" value="C:small-subunit processome"/>
    <property type="evidence" value="ECO:0007669"/>
    <property type="project" value="InterPro"/>
</dbReference>
<keyword evidence="4" id="KW-0539">Nucleus</keyword>
<dbReference type="CDD" id="cd09866">
    <property type="entry name" value="PIN_Fcf1-Utp23-H"/>
    <property type="match status" value="1"/>
</dbReference>
<evidence type="ECO:0000256" key="4">
    <source>
        <dbReference type="ARBA" id="ARBA00023242"/>
    </source>
</evidence>
<proteinExistence type="inferred from homology"/>
<comment type="caution">
    <text evidence="10">The sequence shown here is derived from an EMBL/GenBank/DDBJ whole genome shotgun (WGS) entry which is preliminary data.</text>
</comment>
<dbReference type="OrthoDB" id="25675at2759"/>
<dbReference type="FunFam" id="3.40.50.1010:FF:000006">
    <property type="entry name" value="rRNA-processing protein UTP23 homolog"/>
    <property type="match status" value="1"/>
</dbReference>
<organism evidence="10 11">
    <name type="scientific">Ladona fulva</name>
    <name type="common">Scarce chaser dragonfly</name>
    <name type="synonym">Libellula fulva</name>
    <dbReference type="NCBI Taxonomy" id="123851"/>
    <lineage>
        <taxon>Eukaryota</taxon>
        <taxon>Metazoa</taxon>
        <taxon>Ecdysozoa</taxon>
        <taxon>Arthropoda</taxon>
        <taxon>Hexapoda</taxon>
        <taxon>Insecta</taxon>
        <taxon>Pterygota</taxon>
        <taxon>Palaeoptera</taxon>
        <taxon>Odonata</taxon>
        <taxon>Epiprocta</taxon>
        <taxon>Anisoptera</taxon>
        <taxon>Libelluloidea</taxon>
        <taxon>Libellulidae</taxon>
        <taxon>Ladona</taxon>
    </lineage>
</organism>
<dbReference type="EMBL" id="KZ308180">
    <property type="protein sequence ID" value="KAG8223932.1"/>
    <property type="molecule type" value="Genomic_DNA"/>
</dbReference>
<dbReference type="Gene3D" id="3.40.50.1010">
    <property type="entry name" value="5'-nuclease"/>
    <property type="match status" value="1"/>
</dbReference>
<evidence type="ECO:0000256" key="8">
    <source>
        <dbReference type="SAM" id="MobiDB-lite"/>
    </source>
</evidence>
<dbReference type="Pfam" id="PF24779">
    <property type="entry name" value="UTP23_sensor"/>
    <property type="match status" value="1"/>
</dbReference>
<evidence type="ECO:0000256" key="3">
    <source>
        <dbReference type="ARBA" id="ARBA00022552"/>
    </source>
</evidence>
<evidence type="ECO:0000259" key="9">
    <source>
        <dbReference type="Pfam" id="PF24779"/>
    </source>
</evidence>
<evidence type="ECO:0000313" key="11">
    <source>
        <dbReference type="Proteomes" id="UP000792457"/>
    </source>
</evidence>
<feature type="region of interest" description="Disordered" evidence="8">
    <location>
        <begin position="184"/>
        <end position="238"/>
    </location>
</feature>
<comment type="similarity">
    <text evidence="6">Belongs to the UTP23/FCF1 family. UTP23 subfamily.</text>
</comment>
<keyword evidence="11" id="KW-1185">Reference proteome</keyword>
<comment type="function">
    <text evidence="5">Involved in rRNA-processing and ribosome biogenesis.</text>
</comment>
<comment type="subcellular location">
    <subcellularLocation>
        <location evidence="1">Nucleus</location>
        <location evidence="1">Nucleolus</location>
    </subcellularLocation>
</comment>
<name>A0A8K0JXV8_LADFU</name>
<evidence type="ECO:0000256" key="1">
    <source>
        <dbReference type="ARBA" id="ARBA00004604"/>
    </source>
</evidence>
<dbReference type="PANTHER" id="PTHR12416">
    <property type="entry name" value="RRNA-PROCESSING PROTEIN UTP23 HOMOLOG"/>
    <property type="match status" value="1"/>
</dbReference>
<dbReference type="AlphaFoldDB" id="A0A8K0JXV8"/>
<evidence type="ECO:0000256" key="2">
    <source>
        <dbReference type="ARBA" id="ARBA00022517"/>
    </source>
</evidence>
<sequence length="238" mass="27186">MKVKRQKKVHRHLNFYSTNFGFRQPYQILIDGTICLAALKNKVTLRDQIPKYFEGSVKLLTTQCVIIETEKLGPAVFGAMLIVKQFPIHKCNHSDKPMVGSACLASMLKKNNPQRYIIASQDRELQNLVRKIPGAPLLYLHQKVPTLEKPSPASLEWVKNRMEKRIGIAPYQEEILKELKRKTFGEPFEQPRPKKRKAKGPNPLSCKKKKPKMDTYECKSNSKMTNPKKLGKAEAASS</sequence>
<dbReference type="InterPro" id="IPR057776">
    <property type="entry name" value="UTP23_sensor"/>
</dbReference>
<dbReference type="Proteomes" id="UP000792457">
    <property type="component" value="Unassembled WGS sequence"/>
</dbReference>
<feature type="domain" description="UTP23 sensor motif region" evidence="9">
    <location>
        <begin position="194"/>
        <end position="210"/>
    </location>
</feature>
<dbReference type="InterPro" id="IPR006984">
    <property type="entry name" value="Fcf1/UTP23"/>
</dbReference>
<keyword evidence="2" id="KW-0690">Ribosome biogenesis</keyword>
<evidence type="ECO:0000256" key="5">
    <source>
        <dbReference type="ARBA" id="ARBA00037300"/>
    </source>
</evidence>
<reference evidence="10" key="1">
    <citation type="submission" date="2013-04" db="EMBL/GenBank/DDBJ databases">
        <authorList>
            <person name="Qu J."/>
            <person name="Murali S.C."/>
            <person name="Bandaranaike D."/>
            <person name="Bellair M."/>
            <person name="Blankenburg K."/>
            <person name="Chao H."/>
            <person name="Dinh H."/>
            <person name="Doddapaneni H."/>
            <person name="Downs B."/>
            <person name="Dugan-Rocha S."/>
            <person name="Elkadiri S."/>
            <person name="Gnanaolivu R.D."/>
            <person name="Hernandez B."/>
            <person name="Javaid M."/>
            <person name="Jayaseelan J.C."/>
            <person name="Lee S."/>
            <person name="Li M."/>
            <person name="Ming W."/>
            <person name="Munidasa M."/>
            <person name="Muniz J."/>
            <person name="Nguyen L."/>
            <person name="Ongeri F."/>
            <person name="Osuji N."/>
            <person name="Pu L.-L."/>
            <person name="Puazo M."/>
            <person name="Qu C."/>
            <person name="Quiroz J."/>
            <person name="Raj R."/>
            <person name="Weissenberger G."/>
            <person name="Xin Y."/>
            <person name="Zou X."/>
            <person name="Han Y."/>
            <person name="Richards S."/>
            <person name="Worley K."/>
            <person name="Muzny D."/>
            <person name="Gibbs R."/>
        </authorList>
    </citation>
    <scope>NUCLEOTIDE SEQUENCE</scope>
    <source>
        <strain evidence="10">Sampled in the wild</strain>
    </source>
</reference>
<reference evidence="10" key="2">
    <citation type="submission" date="2017-10" db="EMBL/GenBank/DDBJ databases">
        <title>Ladona fulva Genome sequencing and assembly.</title>
        <authorList>
            <person name="Murali S."/>
            <person name="Richards S."/>
            <person name="Bandaranaike D."/>
            <person name="Bellair M."/>
            <person name="Blankenburg K."/>
            <person name="Chao H."/>
            <person name="Dinh H."/>
            <person name="Doddapaneni H."/>
            <person name="Dugan-Rocha S."/>
            <person name="Elkadiri S."/>
            <person name="Gnanaolivu R."/>
            <person name="Hernandez B."/>
            <person name="Skinner E."/>
            <person name="Javaid M."/>
            <person name="Lee S."/>
            <person name="Li M."/>
            <person name="Ming W."/>
            <person name="Munidasa M."/>
            <person name="Muniz J."/>
            <person name="Nguyen L."/>
            <person name="Hughes D."/>
            <person name="Osuji N."/>
            <person name="Pu L.-L."/>
            <person name="Puazo M."/>
            <person name="Qu C."/>
            <person name="Quiroz J."/>
            <person name="Raj R."/>
            <person name="Weissenberger G."/>
            <person name="Xin Y."/>
            <person name="Zou X."/>
            <person name="Han Y."/>
            <person name="Worley K."/>
            <person name="Muzny D."/>
            <person name="Gibbs R."/>
        </authorList>
    </citation>
    <scope>NUCLEOTIDE SEQUENCE</scope>
    <source>
        <strain evidence="10">Sampled in the wild</strain>
    </source>
</reference>
<evidence type="ECO:0000313" key="10">
    <source>
        <dbReference type="EMBL" id="KAG8223932.1"/>
    </source>
</evidence>
<dbReference type="InterPro" id="IPR029060">
    <property type="entry name" value="PIN-like_dom_sf"/>
</dbReference>
<dbReference type="Pfam" id="PF04900">
    <property type="entry name" value="Fcf1"/>
    <property type="match status" value="1"/>
</dbReference>
<accession>A0A8K0JXV8</accession>
<evidence type="ECO:0000256" key="6">
    <source>
        <dbReference type="ARBA" id="ARBA00038503"/>
    </source>
</evidence>
<keyword evidence="3" id="KW-0698">rRNA processing</keyword>
<dbReference type="GO" id="GO:0006364">
    <property type="term" value="P:rRNA processing"/>
    <property type="evidence" value="ECO:0007669"/>
    <property type="project" value="UniProtKB-KW"/>
</dbReference>
<protein>
    <recommendedName>
        <fullName evidence="7">rRNA-processing protein UTP23 homolog</fullName>
    </recommendedName>
</protein>
<evidence type="ECO:0000256" key="7">
    <source>
        <dbReference type="ARBA" id="ARBA00071400"/>
    </source>
</evidence>
<dbReference type="SUPFAM" id="SSF88723">
    <property type="entry name" value="PIN domain-like"/>
    <property type="match status" value="1"/>
</dbReference>